<feature type="region of interest" description="Disordered" evidence="1">
    <location>
        <begin position="353"/>
        <end position="377"/>
    </location>
</feature>
<accession>A0A409VG74</accession>
<dbReference type="AlphaFoldDB" id="A0A409VG74"/>
<keyword evidence="3" id="KW-1185">Reference proteome</keyword>
<dbReference type="InterPro" id="IPR008571">
    <property type="entry name" value="HerA-like"/>
</dbReference>
<protein>
    <submittedName>
        <fullName evidence="2">Uncharacterized protein</fullName>
    </submittedName>
</protein>
<reference evidence="2 3" key="1">
    <citation type="journal article" date="2018" name="Evol. Lett.">
        <title>Horizontal gene cluster transfer increased hallucinogenic mushroom diversity.</title>
        <authorList>
            <person name="Reynolds H.T."/>
            <person name="Vijayakumar V."/>
            <person name="Gluck-Thaler E."/>
            <person name="Korotkin H.B."/>
            <person name="Matheny P.B."/>
            <person name="Slot J.C."/>
        </authorList>
    </citation>
    <scope>NUCLEOTIDE SEQUENCE [LARGE SCALE GENOMIC DNA]</scope>
    <source>
        <strain evidence="2 3">SRW20</strain>
    </source>
</reference>
<feature type="compositionally biased region" description="Basic and acidic residues" evidence="1">
    <location>
        <begin position="365"/>
        <end position="377"/>
    </location>
</feature>
<dbReference type="InterPro" id="IPR027417">
    <property type="entry name" value="P-loop_NTPase"/>
</dbReference>
<sequence length="412" mass="45569">MYWEVRLEALGSGKSHTVSTMLENMLISGFSAIGSLTRPLAGLVLHYGTGGINSLPNETAWLSSSISSFVNGPPVRVYVSKACLQTMRTIYEPLGDKVTIEPLLFQNHELDAAAILSMMAVGSAESAPLYMQIILSILRELGEQFTFPAFMTKMEIQKKNFNPAQIAGLEQRLSLLTSFLDTDPLAKKKKEKITPRPRFSAGQLTIIDLSDPFLDAASACGLFEIIVRLFIRADVQTGKVLVVDEAHKYLSSDRSATGLTKALLSLIRQQRHLGMRVIISTQEPTVVPPVLIDLCSVAILHRFSSPTWWQHLIQHVPTDFSNTDAFDKVVKLQTGHAIVLAPSALGMFKEPVQNDKAKKAATQPRPRDTRDVDKPKNLERFGRRYLIMKTRKRVTADGGASVLVLGEEDTQQ</sequence>
<dbReference type="PANTHER" id="PTHR42957:SF1">
    <property type="entry name" value="HELICASE MJ1565-RELATED"/>
    <property type="match status" value="1"/>
</dbReference>
<dbReference type="SUPFAM" id="SSF52540">
    <property type="entry name" value="P-loop containing nucleoside triphosphate hydrolases"/>
    <property type="match status" value="1"/>
</dbReference>
<evidence type="ECO:0000313" key="2">
    <source>
        <dbReference type="EMBL" id="PPQ65235.1"/>
    </source>
</evidence>
<proteinExistence type="predicted"/>
<dbReference type="PANTHER" id="PTHR42957">
    <property type="entry name" value="HELICASE MJ1565-RELATED"/>
    <property type="match status" value="1"/>
</dbReference>
<dbReference type="Proteomes" id="UP000284706">
    <property type="component" value="Unassembled WGS sequence"/>
</dbReference>
<dbReference type="EMBL" id="NHYE01005657">
    <property type="protein sequence ID" value="PPQ65235.1"/>
    <property type="molecule type" value="Genomic_DNA"/>
</dbReference>
<dbReference type="OrthoDB" id="2316594at2759"/>
<name>A0A409VG74_9AGAR</name>
<comment type="caution">
    <text evidence="2">The sequence shown here is derived from an EMBL/GenBank/DDBJ whole genome shotgun (WGS) entry which is preliminary data.</text>
</comment>
<evidence type="ECO:0000256" key="1">
    <source>
        <dbReference type="SAM" id="MobiDB-lite"/>
    </source>
</evidence>
<gene>
    <name evidence="2" type="ORF">CVT26_000212</name>
</gene>
<dbReference type="STRING" id="231916.A0A409VG74"/>
<evidence type="ECO:0000313" key="3">
    <source>
        <dbReference type="Proteomes" id="UP000284706"/>
    </source>
</evidence>
<dbReference type="InParanoid" id="A0A409VG74"/>
<dbReference type="Gene3D" id="3.40.50.300">
    <property type="entry name" value="P-loop containing nucleotide triphosphate hydrolases"/>
    <property type="match status" value="1"/>
</dbReference>
<organism evidence="2 3">
    <name type="scientific">Gymnopilus dilepis</name>
    <dbReference type="NCBI Taxonomy" id="231916"/>
    <lineage>
        <taxon>Eukaryota</taxon>
        <taxon>Fungi</taxon>
        <taxon>Dikarya</taxon>
        <taxon>Basidiomycota</taxon>
        <taxon>Agaricomycotina</taxon>
        <taxon>Agaricomycetes</taxon>
        <taxon>Agaricomycetidae</taxon>
        <taxon>Agaricales</taxon>
        <taxon>Agaricineae</taxon>
        <taxon>Hymenogastraceae</taxon>
        <taxon>Gymnopilus</taxon>
    </lineage>
</organism>